<evidence type="ECO:0000256" key="6">
    <source>
        <dbReference type="ARBA" id="ARBA00022519"/>
    </source>
</evidence>
<keyword evidence="10" id="KW-0418">Kinase</keyword>
<keyword evidence="7" id="KW-0808">Transferase</keyword>
<dbReference type="EC" id="2.7.10.2" evidence="4"/>
<dbReference type="InterPro" id="IPR003856">
    <property type="entry name" value="LPS_length_determ_N"/>
</dbReference>
<evidence type="ECO:0000256" key="12">
    <source>
        <dbReference type="ARBA" id="ARBA00022989"/>
    </source>
</evidence>
<evidence type="ECO:0000256" key="14">
    <source>
        <dbReference type="ARBA" id="ARBA00023137"/>
    </source>
</evidence>
<feature type="transmembrane region" description="Helical" evidence="17">
    <location>
        <begin position="417"/>
        <end position="437"/>
    </location>
</feature>
<dbReference type="InterPro" id="IPR027417">
    <property type="entry name" value="P-loop_NTPase"/>
</dbReference>
<evidence type="ECO:0000256" key="7">
    <source>
        <dbReference type="ARBA" id="ARBA00022679"/>
    </source>
</evidence>
<evidence type="ECO:0000256" key="17">
    <source>
        <dbReference type="SAM" id="Phobius"/>
    </source>
</evidence>
<accession>A0A0U3FTR2</accession>
<evidence type="ECO:0000259" key="18">
    <source>
        <dbReference type="Pfam" id="PF02706"/>
    </source>
</evidence>
<gene>
    <name evidence="21" type="ORF">APZ00_23715</name>
</gene>
<dbReference type="EMBL" id="CP013068">
    <property type="protein sequence ID" value="ALV29678.1"/>
    <property type="molecule type" value="Genomic_DNA"/>
</dbReference>
<dbReference type="InterPro" id="IPR050445">
    <property type="entry name" value="Bact_polysacc_biosynth/exp"/>
</dbReference>
<dbReference type="Pfam" id="PF13614">
    <property type="entry name" value="AAA_31"/>
    <property type="match status" value="1"/>
</dbReference>
<evidence type="ECO:0000256" key="11">
    <source>
        <dbReference type="ARBA" id="ARBA00022840"/>
    </source>
</evidence>
<feature type="domain" description="Tyrosine-protein kinase G-rich" evidence="20">
    <location>
        <begin position="363"/>
        <end position="436"/>
    </location>
</feature>
<dbReference type="InterPro" id="IPR025669">
    <property type="entry name" value="AAA_dom"/>
</dbReference>
<dbReference type="PANTHER" id="PTHR32309:SF13">
    <property type="entry name" value="FERRIC ENTEROBACTIN TRANSPORT PROTEIN FEPE"/>
    <property type="match status" value="1"/>
</dbReference>
<evidence type="ECO:0000259" key="20">
    <source>
        <dbReference type="Pfam" id="PF13807"/>
    </source>
</evidence>
<dbReference type="GO" id="GO:0004713">
    <property type="term" value="F:protein tyrosine kinase activity"/>
    <property type="evidence" value="ECO:0007669"/>
    <property type="project" value="TreeGrafter"/>
</dbReference>
<dbReference type="Pfam" id="PF02706">
    <property type="entry name" value="Wzz"/>
    <property type="match status" value="1"/>
</dbReference>
<reference evidence="21 22" key="1">
    <citation type="submission" date="2015-10" db="EMBL/GenBank/DDBJ databases">
        <title>The world's first case of liver abscess caused by Pannonibacter phragmitetus.</title>
        <authorList>
            <person name="Ming D."/>
            <person name="Wang M."/>
            <person name="Zhou Y."/>
            <person name="Jiang T."/>
            <person name="Hu S."/>
        </authorList>
    </citation>
    <scope>NUCLEOTIDE SEQUENCE [LARGE SCALE GENOMIC DNA]</scope>
    <source>
        <strain evidence="21 22">31801</strain>
    </source>
</reference>
<evidence type="ECO:0000256" key="9">
    <source>
        <dbReference type="ARBA" id="ARBA00022741"/>
    </source>
</evidence>
<keyword evidence="9" id="KW-0547">Nucleotide-binding</keyword>
<dbReference type="GO" id="GO:0005886">
    <property type="term" value="C:plasma membrane"/>
    <property type="evidence" value="ECO:0007669"/>
    <property type="project" value="UniProtKB-SubCell"/>
</dbReference>
<dbReference type="PANTHER" id="PTHR32309">
    <property type="entry name" value="TYROSINE-PROTEIN KINASE"/>
    <property type="match status" value="1"/>
</dbReference>
<name>A0A0U3FTR2_9HYPH</name>
<proteinExistence type="inferred from homology"/>
<keyword evidence="5" id="KW-1003">Cell membrane</keyword>
<evidence type="ECO:0000256" key="3">
    <source>
        <dbReference type="ARBA" id="ARBA00008883"/>
    </source>
</evidence>
<dbReference type="InterPro" id="IPR005702">
    <property type="entry name" value="Wzc-like_C"/>
</dbReference>
<feature type="domain" description="Polysaccharide chain length determinant N-terminal" evidence="18">
    <location>
        <begin position="5"/>
        <end position="95"/>
    </location>
</feature>
<comment type="similarity">
    <text evidence="3">Belongs to the etk/wzc family.</text>
</comment>
<evidence type="ECO:0000256" key="15">
    <source>
        <dbReference type="ARBA" id="ARBA00051245"/>
    </source>
</evidence>
<keyword evidence="8 17" id="KW-0812">Transmembrane</keyword>
<organism evidence="21 22">
    <name type="scientific">Pannonibacter phragmitetus</name>
    <dbReference type="NCBI Taxonomy" id="121719"/>
    <lineage>
        <taxon>Bacteria</taxon>
        <taxon>Pseudomonadati</taxon>
        <taxon>Pseudomonadota</taxon>
        <taxon>Alphaproteobacteria</taxon>
        <taxon>Hyphomicrobiales</taxon>
        <taxon>Stappiaceae</taxon>
        <taxon>Pannonibacter</taxon>
    </lineage>
</organism>
<dbReference type="InterPro" id="IPR032807">
    <property type="entry name" value="GNVR"/>
</dbReference>
<dbReference type="Gene3D" id="3.40.50.300">
    <property type="entry name" value="P-loop containing nucleotide triphosphate hydrolases"/>
    <property type="match status" value="1"/>
</dbReference>
<keyword evidence="13 17" id="KW-0472">Membrane</keyword>
<evidence type="ECO:0000256" key="2">
    <source>
        <dbReference type="ARBA" id="ARBA00007316"/>
    </source>
</evidence>
<feature type="domain" description="AAA" evidence="19">
    <location>
        <begin position="518"/>
        <end position="646"/>
    </location>
</feature>
<keyword evidence="14" id="KW-0829">Tyrosine-protein kinase</keyword>
<dbReference type="Pfam" id="PF13807">
    <property type="entry name" value="GNVR"/>
    <property type="match status" value="1"/>
</dbReference>
<evidence type="ECO:0000256" key="5">
    <source>
        <dbReference type="ARBA" id="ARBA00022475"/>
    </source>
</evidence>
<sequence length="712" mass="78165">MDDAEIDFRRLFGIVRRQLKLIIATIAIILAIASIALFSITPLYTGTALVLVDPSRKNLLDPSNSMGSSAADSARVESEVEIVDSDAVLLSVIAEKGLVTDPEFGVKIGLRDKLLAFLRIRDITIPTGEEALGSVLAKLKNNVSVSRRGLTYLIAVSVRSENPARAAELANTITTTYIRLQIESKTSNTREARDIVQRQVADAENAVVTAEKAYDDFILSNVNAIAEQTGRTDLTSMRGRIDQLIADRSSAESQAMALRQSVARSDWQSVADNLQTAAVAELNRQRMELERSLAQVEGGSARAINLREELDKINASLQQETTSALQQLQNSASQYDQEAATLRRDLSSAILNSNLPADMLAQIYRLQQISRNATSQYQMLLARSQTLETEAALQIADSRVVSPAYPPNRPSSPKVPLILGVAVLFAIGAGLALAFIFENFVGGFTDEEQVQAVTRLPLATVVPRHNSNVTDMHSISDALVDSPLSMYAESIRRLRATLDNALQSSWAQQPEEARKSGRVIMLSSAMPGEGKSTLALSLARTLALSGASTLIIDCDFRKPSIQRHLNIEPSNGLVDFLIGDIGSDELLQNIVRSDPKTSLTAVVGARRADVPTDQLLTREKFSRLIQTARPRFDYIVLDSPPIEPVVDGLYLAKYADVITFVIRWARTPQRMCVNAIQRLSQTKSEHCRILTALNQQEGKTTFYNTYSDYYTE</sequence>
<dbReference type="CDD" id="cd05387">
    <property type="entry name" value="BY-kinase"/>
    <property type="match status" value="1"/>
</dbReference>
<feature type="transmembrane region" description="Helical" evidence="17">
    <location>
        <begin position="21"/>
        <end position="44"/>
    </location>
</feature>
<keyword evidence="12 17" id="KW-1133">Transmembrane helix</keyword>
<evidence type="ECO:0000256" key="8">
    <source>
        <dbReference type="ARBA" id="ARBA00022692"/>
    </source>
</evidence>
<dbReference type="KEGG" id="pphr:APZ00_23715"/>
<dbReference type="STRING" id="121719.APZ00_23715"/>
<keyword evidence="22" id="KW-1185">Reference proteome</keyword>
<dbReference type="AlphaFoldDB" id="A0A0U3FTR2"/>
<evidence type="ECO:0000313" key="22">
    <source>
        <dbReference type="Proteomes" id="UP000064921"/>
    </source>
</evidence>
<comment type="catalytic activity">
    <reaction evidence="15">
        <text>L-tyrosyl-[protein] + ATP = O-phospho-L-tyrosyl-[protein] + ADP + H(+)</text>
        <dbReference type="Rhea" id="RHEA:10596"/>
        <dbReference type="Rhea" id="RHEA-COMP:10136"/>
        <dbReference type="Rhea" id="RHEA-COMP:20101"/>
        <dbReference type="ChEBI" id="CHEBI:15378"/>
        <dbReference type="ChEBI" id="CHEBI:30616"/>
        <dbReference type="ChEBI" id="CHEBI:46858"/>
        <dbReference type="ChEBI" id="CHEBI:61978"/>
        <dbReference type="ChEBI" id="CHEBI:456216"/>
        <dbReference type="EC" id="2.7.10.2"/>
    </reaction>
</comment>
<dbReference type="SUPFAM" id="SSF52540">
    <property type="entry name" value="P-loop containing nucleoside triphosphate hydrolases"/>
    <property type="match status" value="1"/>
</dbReference>
<evidence type="ECO:0000259" key="19">
    <source>
        <dbReference type="Pfam" id="PF13614"/>
    </source>
</evidence>
<evidence type="ECO:0000313" key="21">
    <source>
        <dbReference type="EMBL" id="ALV29678.1"/>
    </source>
</evidence>
<comment type="subcellular location">
    <subcellularLocation>
        <location evidence="1">Cell inner membrane</location>
        <topology evidence="1">Multi-pass membrane protein</topology>
    </subcellularLocation>
</comment>
<evidence type="ECO:0000256" key="16">
    <source>
        <dbReference type="SAM" id="Coils"/>
    </source>
</evidence>
<dbReference type="Proteomes" id="UP000064921">
    <property type="component" value="Chromosome"/>
</dbReference>
<protein>
    <recommendedName>
        <fullName evidence="4">non-specific protein-tyrosine kinase</fullName>
        <ecNumber evidence="4">2.7.10.2</ecNumber>
    </recommendedName>
</protein>
<feature type="coiled-coil region" evidence="16">
    <location>
        <begin position="241"/>
        <end position="345"/>
    </location>
</feature>
<evidence type="ECO:0000256" key="13">
    <source>
        <dbReference type="ARBA" id="ARBA00023136"/>
    </source>
</evidence>
<evidence type="ECO:0000256" key="4">
    <source>
        <dbReference type="ARBA" id="ARBA00011903"/>
    </source>
</evidence>
<keyword evidence="16" id="KW-0175">Coiled coil</keyword>
<evidence type="ECO:0000256" key="10">
    <source>
        <dbReference type="ARBA" id="ARBA00022777"/>
    </source>
</evidence>
<evidence type="ECO:0000256" key="1">
    <source>
        <dbReference type="ARBA" id="ARBA00004429"/>
    </source>
</evidence>
<comment type="similarity">
    <text evidence="2">Belongs to the CpsD/CapB family.</text>
</comment>
<dbReference type="RefSeq" id="WP_058900432.1">
    <property type="nucleotide sequence ID" value="NZ_CP013068.1"/>
</dbReference>
<keyword evidence="6" id="KW-0997">Cell inner membrane</keyword>
<keyword evidence="11" id="KW-0067">ATP-binding</keyword>